<evidence type="ECO:0000256" key="1">
    <source>
        <dbReference type="ARBA" id="ARBA00004651"/>
    </source>
</evidence>
<keyword evidence="5 6" id="KW-0472">Membrane</keyword>
<evidence type="ECO:0000256" key="5">
    <source>
        <dbReference type="ARBA" id="ARBA00023136"/>
    </source>
</evidence>
<evidence type="ECO:0000256" key="3">
    <source>
        <dbReference type="ARBA" id="ARBA00022692"/>
    </source>
</evidence>
<accession>A0A7W6W4B2</accession>
<dbReference type="PANTHER" id="PTHR30086:SF19">
    <property type="entry name" value="THREONINE EFFLUX PROTEIN"/>
    <property type="match status" value="1"/>
</dbReference>
<dbReference type="GO" id="GO:0005886">
    <property type="term" value="C:plasma membrane"/>
    <property type="evidence" value="ECO:0007669"/>
    <property type="project" value="UniProtKB-SubCell"/>
</dbReference>
<dbReference type="RefSeq" id="WP_184468871.1">
    <property type="nucleotide sequence ID" value="NZ_JACIFY010000005.1"/>
</dbReference>
<dbReference type="Pfam" id="PF01810">
    <property type="entry name" value="LysE"/>
    <property type="match status" value="1"/>
</dbReference>
<feature type="transmembrane region" description="Helical" evidence="6">
    <location>
        <begin position="125"/>
        <end position="146"/>
    </location>
</feature>
<dbReference type="Proteomes" id="UP000540909">
    <property type="component" value="Unassembled WGS sequence"/>
</dbReference>
<evidence type="ECO:0000256" key="6">
    <source>
        <dbReference type="SAM" id="Phobius"/>
    </source>
</evidence>
<dbReference type="InterPro" id="IPR001123">
    <property type="entry name" value="LeuE-type"/>
</dbReference>
<evidence type="ECO:0000313" key="7">
    <source>
        <dbReference type="EMBL" id="MBB4235273.1"/>
    </source>
</evidence>
<keyword evidence="3 6" id="KW-0812">Transmembrane</keyword>
<evidence type="ECO:0000256" key="4">
    <source>
        <dbReference type="ARBA" id="ARBA00022989"/>
    </source>
</evidence>
<evidence type="ECO:0000313" key="8">
    <source>
        <dbReference type="Proteomes" id="UP000540909"/>
    </source>
</evidence>
<reference evidence="7 8" key="1">
    <citation type="submission" date="2020-08" db="EMBL/GenBank/DDBJ databases">
        <title>Genomic Encyclopedia of Type Strains, Phase IV (KMG-V): Genome sequencing to study the core and pangenomes of soil and plant-associated prokaryotes.</title>
        <authorList>
            <person name="Whitman W."/>
        </authorList>
    </citation>
    <scope>NUCLEOTIDE SEQUENCE [LARGE SCALE GENOMIC DNA]</scope>
    <source>
        <strain evidence="7 8">SEMIA 4089</strain>
    </source>
</reference>
<gene>
    <name evidence="7" type="ORF">GGD57_001835</name>
</gene>
<dbReference type="EMBL" id="JACIFY010000005">
    <property type="protein sequence ID" value="MBB4235273.1"/>
    <property type="molecule type" value="Genomic_DNA"/>
</dbReference>
<feature type="transmembrane region" description="Helical" evidence="6">
    <location>
        <begin position="158"/>
        <end position="180"/>
    </location>
</feature>
<dbReference type="AlphaFoldDB" id="A0A7W6W4B2"/>
<dbReference type="GO" id="GO:0015171">
    <property type="term" value="F:amino acid transmembrane transporter activity"/>
    <property type="evidence" value="ECO:0007669"/>
    <property type="project" value="TreeGrafter"/>
</dbReference>
<feature type="transmembrane region" description="Helical" evidence="6">
    <location>
        <begin position="6"/>
        <end position="28"/>
    </location>
</feature>
<protein>
    <submittedName>
        <fullName evidence="7">Threonine/homoserine/homoserine lactone efflux protein</fullName>
    </submittedName>
</protein>
<feature type="transmembrane region" description="Helical" evidence="6">
    <location>
        <begin position="40"/>
        <end position="65"/>
    </location>
</feature>
<proteinExistence type="predicted"/>
<keyword evidence="4 6" id="KW-1133">Transmembrane helix</keyword>
<name>A0A7W6W4B2_9HYPH</name>
<sequence>MSSAGVFISIMAALAVGAMSPGPSFVVVSRIAISRSRLDGLAAALGMGAGGVVFAVLALAGLTALLSQFEWLYVLLKVAGGAYLIYIAVNIWRGAARPLEVSDAVHSHSVPHSHRTRMRSFTTSVLTQLSNPKTIIVYASLFAALLPRTVPLDLMIALPLGVFAVEAGWYSIVAFAFSARHPRRLYLAAKSWIDRAAGAVMGGLGLRLILSGLSAR</sequence>
<comment type="caution">
    <text evidence="7">The sequence shown here is derived from an EMBL/GenBank/DDBJ whole genome shotgun (WGS) entry which is preliminary data.</text>
</comment>
<comment type="subcellular location">
    <subcellularLocation>
        <location evidence="1">Cell membrane</location>
        <topology evidence="1">Multi-pass membrane protein</topology>
    </subcellularLocation>
</comment>
<dbReference type="PANTHER" id="PTHR30086">
    <property type="entry name" value="ARGININE EXPORTER PROTEIN ARGO"/>
    <property type="match status" value="1"/>
</dbReference>
<organism evidence="7 8">
    <name type="scientific">Rhizobium esperanzae</name>
    <dbReference type="NCBI Taxonomy" id="1967781"/>
    <lineage>
        <taxon>Bacteria</taxon>
        <taxon>Pseudomonadati</taxon>
        <taxon>Pseudomonadota</taxon>
        <taxon>Alphaproteobacteria</taxon>
        <taxon>Hyphomicrobiales</taxon>
        <taxon>Rhizobiaceae</taxon>
        <taxon>Rhizobium/Agrobacterium group</taxon>
        <taxon>Rhizobium</taxon>
    </lineage>
</organism>
<keyword evidence="2" id="KW-1003">Cell membrane</keyword>
<evidence type="ECO:0000256" key="2">
    <source>
        <dbReference type="ARBA" id="ARBA00022475"/>
    </source>
</evidence>
<feature type="transmembrane region" description="Helical" evidence="6">
    <location>
        <begin position="71"/>
        <end position="92"/>
    </location>
</feature>